<evidence type="ECO:0000313" key="2">
    <source>
        <dbReference type="EMBL" id="RVW90328.1"/>
    </source>
</evidence>
<organism evidence="2 3">
    <name type="scientific">Vitis vinifera</name>
    <name type="common">Grape</name>
    <dbReference type="NCBI Taxonomy" id="29760"/>
    <lineage>
        <taxon>Eukaryota</taxon>
        <taxon>Viridiplantae</taxon>
        <taxon>Streptophyta</taxon>
        <taxon>Embryophyta</taxon>
        <taxon>Tracheophyta</taxon>
        <taxon>Spermatophyta</taxon>
        <taxon>Magnoliopsida</taxon>
        <taxon>eudicotyledons</taxon>
        <taxon>Gunneridae</taxon>
        <taxon>Pentapetalae</taxon>
        <taxon>rosids</taxon>
        <taxon>Vitales</taxon>
        <taxon>Vitaceae</taxon>
        <taxon>Viteae</taxon>
        <taxon>Vitis</taxon>
    </lineage>
</organism>
<feature type="transmembrane region" description="Helical" evidence="1">
    <location>
        <begin position="71"/>
        <end position="98"/>
    </location>
</feature>
<keyword evidence="1" id="KW-0812">Transmembrane</keyword>
<proteinExistence type="predicted"/>
<accession>A0A438I0S7</accession>
<gene>
    <name evidence="2" type="ORF">CK203_036790</name>
</gene>
<reference evidence="2 3" key="1">
    <citation type="journal article" date="2018" name="PLoS Genet.">
        <title>Population sequencing reveals clonal diversity and ancestral inbreeding in the grapevine cultivar Chardonnay.</title>
        <authorList>
            <person name="Roach M.J."/>
            <person name="Johnson D.L."/>
            <person name="Bohlmann J."/>
            <person name="van Vuuren H.J."/>
            <person name="Jones S.J."/>
            <person name="Pretorius I.S."/>
            <person name="Schmidt S.A."/>
            <person name="Borneman A.R."/>
        </authorList>
    </citation>
    <scope>NUCLEOTIDE SEQUENCE [LARGE SCALE GENOMIC DNA]</scope>
    <source>
        <strain evidence="3">cv. Chardonnay</strain>
        <tissue evidence="2">Leaf</tissue>
    </source>
</reference>
<evidence type="ECO:0000313" key="3">
    <source>
        <dbReference type="Proteomes" id="UP000288805"/>
    </source>
</evidence>
<dbReference type="PANTHER" id="PTHR36396:SF1">
    <property type="entry name" value="MALTASE-GLUCOAMYLASE, INTESTINAL PROTEIN"/>
    <property type="match status" value="1"/>
</dbReference>
<evidence type="ECO:0000256" key="1">
    <source>
        <dbReference type="SAM" id="Phobius"/>
    </source>
</evidence>
<keyword evidence="1" id="KW-1133">Transmembrane helix</keyword>
<dbReference type="AlphaFoldDB" id="A0A438I0S7"/>
<comment type="caution">
    <text evidence="2">The sequence shown here is derived from an EMBL/GenBank/DDBJ whole genome shotgun (WGS) entry which is preliminary data.</text>
</comment>
<protein>
    <submittedName>
        <fullName evidence="2">Uncharacterized protein</fullName>
    </submittedName>
</protein>
<name>A0A438I0S7_VITVI</name>
<sequence length="112" mass="12605">MYAPWSRMELDFIALEKEYSEEIEKKVENLHLTNFISHEVVCLAAIVLTYMDMESLGGSHPSESAVSSQPVISFVYIGKIFLAIIFIFALGAVFTLALENLPRLILFINSSM</sequence>
<dbReference type="EMBL" id="QGNW01000156">
    <property type="protein sequence ID" value="RVW90328.1"/>
    <property type="molecule type" value="Genomic_DNA"/>
</dbReference>
<dbReference type="Proteomes" id="UP000288805">
    <property type="component" value="Unassembled WGS sequence"/>
</dbReference>
<dbReference type="PANTHER" id="PTHR36396">
    <property type="entry name" value="MALTASE-GLUCOAMYLASE, INTESTINAL PROTEIN"/>
    <property type="match status" value="1"/>
</dbReference>
<keyword evidence="1" id="KW-0472">Membrane</keyword>